<dbReference type="InterPro" id="IPR006566">
    <property type="entry name" value="FBD"/>
</dbReference>
<reference evidence="3 4" key="1">
    <citation type="journal article" date="2014" name="PLoS ONE">
        <title>Global Analysis of Gene Expression Profiles in Physic Nut (Jatropha curcas L.) Seedlings Exposed to Salt Stress.</title>
        <authorList>
            <person name="Zhang L."/>
            <person name="Zhang C."/>
            <person name="Wu P."/>
            <person name="Chen Y."/>
            <person name="Li M."/>
            <person name="Jiang H."/>
            <person name="Wu G."/>
        </authorList>
    </citation>
    <scope>NUCLEOTIDE SEQUENCE [LARGE SCALE GENOMIC DNA]</scope>
    <source>
        <strain evidence="4">cv. GZQX0401</strain>
        <tissue evidence="3">Young leaves</tissue>
    </source>
</reference>
<evidence type="ECO:0000259" key="2">
    <source>
        <dbReference type="SMART" id="SM00579"/>
    </source>
</evidence>
<dbReference type="Pfam" id="PF08387">
    <property type="entry name" value="FBD"/>
    <property type="match status" value="1"/>
</dbReference>
<dbReference type="EMBL" id="KK914782">
    <property type="protein sequence ID" value="KDP28875.1"/>
    <property type="molecule type" value="Genomic_DNA"/>
</dbReference>
<dbReference type="STRING" id="180498.A0A067K9C0"/>
<evidence type="ECO:0000256" key="1">
    <source>
        <dbReference type="SAM" id="SignalP"/>
    </source>
</evidence>
<dbReference type="PANTHER" id="PTHR31900">
    <property type="entry name" value="F-BOX/RNI SUPERFAMILY PROTEIN-RELATED"/>
    <property type="match status" value="1"/>
</dbReference>
<organism evidence="3 4">
    <name type="scientific">Jatropha curcas</name>
    <name type="common">Barbados nut</name>
    <dbReference type="NCBI Taxonomy" id="180498"/>
    <lineage>
        <taxon>Eukaryota</taxon>
        <taxon>Viridiplantae</taxon>
        <taxon>Streptophyta</taxon>
        <taxon>Embryophyta</taxon>
        <taxon>Tracheophyta</taxon>
        <taxon>Spermatophyta</taxon>
        <taxon>Magnoliopsida</taxon>
        <taxon>eudicotyledons</taxon>
        <taxon>Gunneridae</taxon>
        <taxon>Pentapetalae</taxon>
        <taxon>rosids</taxon>
        <taxon>fabids</taxon>
        <taxon>Malpighiales</taxon>
        <taxon>Euphorbiaceae</taxon>
        <taxon>Crotonoideae</taxon>
        <taxon>Jatropheae</taxon>
        <taxon>Jatropha</taxon>
    </lineage>
</organism>
<name>A0A067K9C0_JATCU</name>
<feature type="domain" description="FBD" evidence="2">
    <location>
        <begin position="223"/>
        <end position="296"/>
    </location>
</feature>
<dbReference type="AlphaFoldDB" id="A0A067K9C0"/>
<keyword evidence="4" id="KW-1185">Reference proteome</keyword>
<keyword evidence="1" id="KW-0732">Signal</keyword>
<protein>
    <recommendedName>
        <fullName evidence="2">FBD domain-containing protein</fullName>
    </recommendedName>
</protein>
<evidence type="ECO:0000313" key="4">
    <source>
        <dbReference type="Proteomes" id="UP000027138"/>
    </source>
</evidence>
<proteinExistence type="predicted"/>
<sequence>MVFHKLTSLHLVSLRFLNEGLARLLFLGCPLLENLVLERCVYDNIKVLDIYATKLKTLTIENLELDDAGSDGLRQTVLKIFAPNLVSFSYIGPVARDYILQDPVCIVNVYIHLVKGFEKGSLKGLGYLMCKLIGGFYNVQVMKLSIIFLELLFYILSEPVCFPAPFCNLKHLKIYAGADKRHLQVIVHLLKNSPNLKALHVDFVTSGWIHWKGKWQPEDEAVACLAYHLQTVEISNFEGHDNGLEFIKFLLKNGLVLEKVTVIWSMKPEKPIEIIIKALTIMTFPRASQTVEIIFLEPKPLDCFD</sequence>
<dbReference type="OrthoDB" id="819388at2759"/>
<accession>A0A067K9C0</accession>
<dbReference type="PANTHER" id="PTHR31900:SF30">
    <property type="entry name" value="SUPERFAMILY PROTEIN, PUTATIVE-RELATED"/>
    <property type="match status" value="1"/>
</dbReference>
<dbReference type="SUPFAM" id="SSF52047">
    <property type="entry name" value="RNI-like"/>
    <property type="match status" value="1"/>
</dbReference>
<feature type="signal peptide" evidence="1">
    <location>
        <begin position="1"/>
        <end position="22"/>
    </location>
</feature>
<gene>
    <name evidence="3" type="ORF">JCGZ_14646</name>
</gene>
<dbReference type="InterPro" id="IPR050232">
    <property type="entry name" value="FBL13/AtMIF1-like"/>
</dbReference>
<feature type="chain" id="PRO_5001639350" description="FBD domain-containing protein" evidence="1">
    <location>
        <begin position="23"/>
        <end position="305"/>
    </location>
</feature>
<evidence type="ECO:0000313" key="3">
    <source>
        <dbReference type="EMBL" id="KDP28875.1"/>
    </source>
</evidence>
<dbReference type="SMART" id="SM00579">
    <property type="entry name" value="FBD"/>
    <property type="match status" value="1"/>
</dbReference>
<dbReference type="Proteomes" id="UP000027138">
    <property type="component" value="Unassembled WGS sequence"/>
</dbReference>